<dbReference type="Proteomes" id="UP000501669">
    <property type="component" value="Chromosome"/>
</dbReference>
<sequence>MQARHTIIKSYAEWTVLSALRSGSPIKSRVDVYGILKRIDFSDILDKSRGPITREEFENWHEETLLTLTTTCEKLKHQFGWAAKIINIYLKTYCYIGDGGRINVRECLHPPIDSGLWKGIKKKYKNTHHIFEDTHSKETIKEITTHESYLRIITGLRKISLDRKCSLIEVEELWENN</sequence>
<dbReference type="RefSeq" id="WP_169429848.1">
    <property type="nucleotide sequence ID" value="NZ_CP027561.1"/>
</dbReference>
<dbReference type="EMBL" id="CP027561">
    <property type="protein sequence ID" value="QJP95107.1"/>
    <property type="molecule type" value="Genomic_DNA"/>
</dbReference>
<accession>A0A7Z3C3Y1</accession>
<reference evidence="1 2" key="1">
    <citation type="submission" date="2018-03" db="EMBL/GenBank/DDBJ databases">
        <title>Complete genome sequence of Pseudomonas fluorescens sp. G7.</title>
        <authorList>
            <person name="Gao C.-H."/>
            <person name="Li Z."/>
            <person name="Cai P."/>
        </authorList>
    </citation>
    <scope>NUCLEOTIDE SEQUENCE [LARGE SCALE GENOMIC DNA]</scope>
    <source>
        <strain evidence="1 2">G7</strain>
    </source>
</reference>
<gene>
    <name evidence="1" type="ORF">C6Y56_11000</name>
</gene>
<evidence type="ECO:0000313" key="1">
    <source>
        <dbReference type="EMBL" id="QJP95107.1"/>
    </source>
</evidence>
<dbReference type="AlphaFoldDB" id="A0A7Z3C3Y1"/>
<proteinExistence type="predicted"/>
<protein>
    <submittedName>
        <fullName evidence="1">Uncharacterized protein</fullName>
    </submittedName>
</protein>
<organism evidence="1 2">
    <name type="scientific">Pseudomonas fluorescens</name>
    <dbReference type="NCBI Taxonomy" id="294"/>
    <lineage>
        <taxon>Bacteria</taxon>
        <taxon>Pseudomonadati</taxon>
        <taxon>Pseudomonadota</taxon>
        <taxon>Gammaproteobacteria</taxon>
        <taxon>Pseudomonadales</taxon>
        <taxon>Pseudomonadaceae</taxon>
        <taxon>Pseudomonas</taxon>
    </lineage>
</organism>
<evidence type="ECO:0000313" key="2">
    <source>
        <dbReference type="Proteomes" id="UP000501669"/>
    </source>
</evidence>
<name>A0A7Z3C3Y1_PSEFL</name>